<dbReference type="InterPro" id="IPR013216">
    <property type="entry name" value="Methyltransf_11"/>
</dbReference>
<dbReference type="InterPro" id="IPR029063">
    <property type="entry name" value="SAM-dependent_MTases_sf"/>
</dbReference>
<dbReference type="AlphaFoldDB" id="A0A1B0Z2C7"/>
<accession>A0A1B0Z2C7</accession>
<dbReference type="EMBL" id="KT997875">
    <property type="protein sequence ID" value="ANO58357.1"/>
    <property type="molecule type" value="Genomic_DNA"/>
</dbReference>
<proteinExistence type="predicted"/>
<dbReference type="GO" id="GO:0008757">
    <property type="term" value="F:S-adenosylmethionine-dependent methyltransferase activity"/>
    <property type="evidence" value="ECO:0007669"/>
    <property type="project" value="InterPro"/>
</dbReference>
<organism evidence="2">
    <name type="scientific">uncultured Alphaproteobacteria bacterium</name>
    <dbReference type="NCBI Taxonomy" id="91750"/>
    <lineage>
        <taxon>Bacteria</taxon>
        <taxon>Pseudomonadati</taxon>
        <taxon>Pseudomonadota</taxon>
        <taxon>Alphaproteobacteria</taxon>
        <taxon>environmental samples</taxon>
    </lineage>
</organism>
<sequence length="204" mass="24218">MLRRTSINFVNNILSKNANWKIADIGCGYSANKNASVIADIQDLSNFYKGKNFIKISGKKLPFKDKEFDFVITSHVIEHVEDFEFFVKELERISSKGYIELPTRLGDNLVFENRNDHIWWFTYNDVNNQIIASKRNQLIDPFITVSMGKLFEEIFRESFVLELAWEEKIDYKIDNQIKHDDIKKISFFKLIRKYLSKKIRTFLR</sequence>
<evidence type="ECO:0000259" key="1">
    <source>
        <dbReference type="Pfam" id="PF08241"/>
    </source>
</evidence>
<dbReference type="Gene3D" id="3.40.50.150">
    <property type="entry name" value="Vaccinia Virus protein VP39"/>
    <property type="match status" value="1"/>
</dbReference>
<protein>
    <recommendedName>
        <fullName evidence="1">Methyltransferase type 11 domain-containing protein</fullName>
    </recommendedName>
</protein>
<dbReference type="SUPFAM" id="SSF53335">
    <property type="entry name" value="S-adenosyl-L-methionine-dependent methyltransferases"/>
    <property type="match status" value="1"/>
</dbReference>
<evidence type="ECO:0000313" key="2">
    <source>
        <dbReference type="EMBL" id="ANO58357.1"/>
    </source>
</evidence>
<dbReference type="EMBL" id="KT997805">
    <property type="protein sequence ID" value="ANO58339.1"/>
    <property type="molecule type" value="Genomic_DNA"/>
</dbReference>
<name>A0A1B0Z2C7_9PROT</name>
<reference evidence="2" key="1">
    <citation type="submission" date="2015-11" db="EMBL/GenBank/DDBJ databases">
        <title>Genomes of Abundant and Widespread Viruses from the Deep Ocean.</title>
        <authorList>
            <person name="Mizuno C.M."/>
            <person name="Ghai R."/>
            <person name="Saghai A."/>
            <person name="Lopez-Garcia P."/>
            <person name="Rodriguez-Valera F."/>
        </authorList>
    </citation>
    <scope>NUCLEOTIDE SEQUENCE</scope>
</reference>
<dbReference type="Pfam" id="PF08241">
    <property type="entry name" value="Methyltransf_11"/>
    <property type="match status" value="1"/>
</dbReference>
<feature type="domain" description="Methyltransferase type 11" evidence="1">
    <location>
        <begin position="51"/>
        <end position="96"/>
    </location>
</feature>